<dbReference type="STRING" id="292462.AWC05_10130"/>
<organism evidence="1 2">
    <name type="scientific">Mycobacterium florentinum</name>
    <dbReference type="NCBI Taxonomy" id="292462"/>
    <lineage>
        <taxon>Bacteria</taxon>
        <taxon>Bacillati</taxon>
        <taxon>Actinomycetota</taxon>
        <taxon>Actinomycetes</taxon>
        <taxon>Mycobacteriales</taxon>
        <taxon>Mycobacteriaceae</taxon>
        <taxon>Mycobacterium</taxon>
        <taxon>Mycobacterium simiae complex</taxon>
    </lineage>
</organism>
<accession>A0A1X1UIT5</accession>
<dbReference type="InterPro" id="IPR036188">
    <property type="entry name" value="FAD/NAD-bd_sf"/>
</dbReference>
<dbReference type="Proteomes" id="UP000193010">
    <property type="component" value="Unassembled WGS sequence"/>
</dbReference>
<dbReference type="SUPFAM" id="SSF51905">
    <property type="entry name" value="FAD/NAD(P)-binding domain"/>
    <property type="match status" value="1"/>
</dbReference>
<proteinExistence type="predicted"/>
<evidence type="ECO:0000313" key="2">
    <source>
        <dbReference type="Proteomes" id="UP000193010"/>
    </source>
</evidence>
<dbReference type="OrthoDB" id="9790035at2"/>
<dbReference type="AlphaFoldDB" id="A0A1X1UIT5"/>
<dbReference type="PANTHER" id="PTHR43422:SF3">
    <property type="entry name" value="THIAMINE THIAZOLE SYNTHASE"/>
    <property type="match status" value="1"/>
</dbReference>
<protein>
    <submittedName>
        <fullName evidence="1">Oxidoreductase</fullName>
    </submittedName>
</protein>
<dbReference type="Gene3D" id="3.50.50.60">
    <property type="entry name" value="FAD/NAD(P)-binding domain"/>
    <property type="match status" value="1"/>
</dbReference>
<keyword evidence="2" id="KW-1185">Reference proteome</keyword>
<sequence>MPDGADNIQTHAVVIGASIAGLCAARVLSDWYSQVSVYERDELPSTPANRATIPQDRHLHLLMARGATEFEALFPGLLKDMVAAGVPMLENRPDCIHLGAAGHVLGTGRTLRDEFTAYVPSRPHLEWQLRSRVRDIDNVAILRRSVAEPRFDPARQRVTGVLLDPVDGGEPEFVRADLVVDAAGRGTRLPVWLTQWGYRRPTEQTLEIGINYASHQFRIPEGSIAEKVVVAGASHDQSLGMGMLCYEDGTWVLTTFGVAGAKPPTTFPEMLTLAIELLPPHFTEALTLAKPVGAPAFHAFPASKWRRYDKLNRFPAGIIPFGDAVVSFNPTFGQGMTMTSLQAGHLRRALRSADGDLAGELSRATAKTTYPVWTMNAIGDVAFHHAGAGGAIPWWWRPSGALFDQFLGAAETEPVLAEWFLRRFSLLDSLYMVPPPRIIGRAMAHNLRLWLRERRGSRRAAAALTNLRSP</sequence>
<gene>
    <name evidence="1" type="ORF">AWC05_10130</name>
</gene>
<evidence type="ECO:0000313" key="1">
    <source>
        <dbReference type="EMBL" id="ORV56559.1"/>
    </source>
</evidence>
<reference evidence="1 2" key="1">
    <citation type="submission" date="2016-01" db="EMBL/GenBank/DDBJ databases">
        <title>The new phylogeny of the genus Mycobacterium.</title>
        <authorList>
            <person name="Tarcisio F."/>
            <person name="Conor M."/>
            <person name="Antonella G."/>
            <person name="Elisabetta G."/>
            <person name="Giulia F.S."/>
            <person name="Sara T."/>
            <person name="Anna F."/>
            <person name="Clotilde B."/>
            <person name="Roberto B."/>
            <person name="Veronica D.S."/>
            <person name="Fabio R."/>
            <person name="Monica P."/>
            <person name="Olivier J."/>
            <person name="Enrico T."/>
            <person name="Nicola S."/>
        </authorList>
    </citation>
    <scope>NUCLEOTIDE SEQUENCE [LARGE SCALE GENOMIC DNA]</scope>
    <source>
        <strain evidence="1 2">DSM 44852</strain>
    </source>
</reference>
<dbReference type="EMBL" id="LQOV01000004">
    <property type="protein sequence ID" value="ORV56559.1"/>
    <property type="molecule type" value="Genomic_DNA"/>
</dbReference>
<name>A0A1X1UIT5_MYCFL</name>
<dbReference type="PANTHER" id="PTHR43422">
    <property type="entry name" value="THIAMINE THIAZOLE SYNTHASE"/>
    <property type="match status" value="1"/>
</dbReference>
<comment type="caution">
    <text evidence="1">The sequence shown here is derived from an EMBL/GenBank/DDBJ whole genome shotgun (WGS) entry which is preliminary data.</text>
</comment>
<dbReference type="RefSeq" id="WP_085220022.1">
    <property type="nucleotide sequence ID" value="NZ_AP022576.1"/>
</dbReference>